<dbReference type="InterPro" id="IPR036853">
    <property type="entry name" value="Ribosomal_uL14_sf"/>
</dbReference>
<dbReference type="GO" id="GO:0070180">
    <property type="term" value="F:large ribosomal subunit rRNA binding"/>
    <property type="evidence" value="ECO:0007669"/>
    <property type="project" value="TreeGrafter"/>
</dbReference>
<dbReference type="EMBL" id="FNGP01000003">
    <property type="protein sequence ID" value="SDL52937.1"/>
    <property type="molecule type" value="Genomic_DNA"/>
</dbReference>
<dbReference type="AlphaFoldDB" id="A0A1G9KTV0"/>
<evidence type="ECO:0000256" key="1">
    <source>
        <dbReference type="ARBA" id="ARBA00022730"/>
    </source>
</evidence>
<comment type="function">
    <text evidence="5 7">Binds to 23S rRNA. Forms part of two intersubunit bridges in the 70S ribosome.</text>
</comment>
<dbReference type="GO" id="GO:0006412">
    <property type="term" value="P:translation"/>
    <property type="evidence" value="ECO:0007669"/>
    <property type="project" value="UniProtKB-UniRule"/>
</dbReference>
<organism evidence="8 9">
    <name type="scientific">Tessaracoccus oleiagri</name>
    <dbReference type="NCBI Taxonomy" id="686624"/>
    <lineage>
        <taxon>Bacteria</taxon>
        <taxon>Bacillati</taxon>
        <taxon>Actinomycetota</taxon>
        <taxon>Actinomycetes</taxon>
        <taxon>Propionibacteriales</taxon>
        <taxon>Propionibacteriaceae</taxon>
        <taxon>Tessaracoccus</taxon>
    </lineage>
</organism>
<evidence type="ECO:0000256" key="2">
    <source>
        <dbReference type="ARBA" id="ARBA00022884"/>
    </source>
</evidence>
<evidence type="ECO:0000313" key="9">
    <source>
        <dbReference type="Proteomes" id="UP000199475"/>
    </source>
</evidence>
<evidence type="ECO:0000256" key="7">
    <source>
        <dbReference type="RuleBase" id="RU003950"/>
    </source>
</evidence>
<reference evidence="8 9" key="1">
    <citation type="submission" date="2016-10" db="EMBL/GenBank/DDBJ databases">
        <authorList>
            <person name="de Groot N.N."/>
        </authorList>
    </citation>
    <scope>NUCLEOTIDE SEQUENCE [LARGE SCALE GENOMIC DNA]</scope>
    <source>
        <strain evidence="8 9">CGMCC 1.9159</strain>
    </source>
</reference>
<keyword evidence="4 5" id="KW-0687">Ribonucleoprotein</keyword>
<dbReference type="FunFam" id="2.40.150.20:FF:000001">
    <property type="entry name" value="50S ribosomal protein L14"/>
    <property type="match status" value="1"/>
</dbReference>
<accession>A0A1G9KTV0</accession>
<evidence type="ECO:0000313" key="8">
    <source>
        <dbReference type="EMBL" id="SDL52937.1"/>
    </source>
</evidence>
<comment type="subunit">
    <text evidence="5">Part of the 50S ribosomal subunit. Forms a cluster with proteins L3 and L19. In the 70S ribosome, L14 and L19 interact and together make contacts with the 16S rRNA in bridges B5 and B8.</text>
</comment>
<dbReference type="InterPro" id="IPR000218">
    <property type="entry name" value="Ribosomal_uL14"/>
</dbReference>
<dbReference type="Gene3D" id="2.40.150.20">
    <property type="entry name" value="Ribosomal protein L14"/>
    <property type="match status" value="1"/>
</dbReference>
<keyword evidence="1 5" id="KW-0699">rRNA-binding</keyword>
<dbReference type="SMART" id="SM01374">
    <property type="entry name" value="Ribosomal_L14"/>
    <property type="match status" value="1"/>
</dbReference>
<dbReference type="STRING" id="686624.SAMN04488242_1819"/>
<proteinExistence type="inferred from homology"/>
<keyword evidence="2 5" id="KW-0694">RNA-binding</keyword>
<gene>
    <name evidence="5" type="primary">rplN</name>
    <name evidence="8" type="ORF">SAMN04488242_1819</name>
</gene>
<dbReference type="Pfam" id="PF00238">
    <property type="entry name" value="Ribosomal_L14"/>
    <property type="match status" value="1"/>
</dbReference>
<dbReference type="OrthoDB" id="9806379at2"/>
<dbReference type="PROSITE" id="PS00049">
    <property type="entry name" value="RIBOSOMAL_L14"/>
    <property type="match status" value="1"/>
</dbReference>
<keyword evidence="9" id="KW-1185">Reference proteome</keyword>
<dbReference type="PANTHER" id="PTHR11761:SF3">
    <property type="entry name" value="LARGE RIBOSOMAL SUBUNIT PROTEIN UL14M"/>
    <property type="match status" value="1"/>
</dbReference>
<evidence type="ECO:0000256" key="6">
    <source>
        <dbReference type="RuleBase" id="RU003949"/>
    </source>
</evidence>
<keyword evidence="3 5" id="KW-0689">Ribosomal protein</keyword>
<evidence type="ECO:0000256" key="4">
    <source>
        <dbReference type="ARBA" id="ARBA00023274"/>
    </source>
</evidence>
<dbReference type="InterPro" id="IPR019972">
    <property type="entry name" value="Ribosomal_uL14_CS"/>
</dbReference>
<evidence type="ECO:0000256" key="5">
    <source>
        <dbReference type="HAMAP-Rule" id="MF_01367"/>
    </source>
</evidence>
<dbReference type="GO" id="GO:0022625">
    <property type="term" value="C:cytosolic large ribosomal subunit"/>
    <property type="evidence" value="ECO:0007669"/>
    <property type="project" value="TreeGrafter"/>
</dbReference>
<dbReference type="NCBIfam" id="TIGR01067">
    <property type="entry name" value="rplN_bact"/>
    <property type="match status" value="1"/>
</dbReference>
<sequence>MIQQESRLKVADNTGAKEILCIRVLGGSGRRYAHLGDTIVATVKDAIPGGTVKKGDVVKAVIVRQRKERRRADGSYIKFDENAAVILKNDGEPRGTRIFGPVARELREKKFMRIISLAPEVI</sequence>
<protein>
    <recommendedName>
        <fullName evidence="5">Large ribosomal subunit protein uL14</fullName>
    </recommendedName>
</protein>
<evidence type="ECO:0000256" key="3">
    <source>
        <dbReference type="ARBA" id="ARBA00022980"/>
    </source>
</evidence>
<dbReference type="GO" id="GO:0003735">
    <property type="term" value="F:structural constituent of ribosome"/>
    <property type="evidence" value="ECO:0007669"/>
    <property type="project" value="InterPro"/>
</dbReference>
<name>A0A1G9KTV0_9ACTN</name>
<comment type="similarity">
    <text evidence="5 6">Belongs to the universal ribosomal protein uL14 family.</text>
</comment>
<dbReference type="HAMAP" id="MF_01367">
    <property type="entry name" value="Ribosomal_uL14"/>
    <property type="match status" value="1"/>
</dbReference>
<dbReference type="InterPro" id="IPR005745">
    <property type="entry name" value="Ribosomal_uL14_bac-type"/>
</dbReference>
<dbReference type="PANTHER" id="PTHR11761">
    <property type="entry name" value="50S/60S RIBOSOMAL PROTEIN L14/L23"/>
    <property type="match status" value="1"/>
</dbReference>
<dbReference type="SUPFAM" id="SSF50193">
    <property type="entry name" value="Ribosomal protein L14"/>
    <property type="match status" value="1"/>
</dbReference>
<dbReference type="CDD" id="cd00337">
    <property type="entry name" value="Ribosomal_uL14"/>
    <property type="match status" value="1"/>
</dbReference>
<dbReference type="RefSeq" id="WP_093251229.1">
    <property type="nucleotide sequence ID" value="NZ_FNGP01000003.1"/>
</dbReference>
<dbReference type="Proteomes" id="UP000199475">
    <property type="component" value="Unassembled WGS sequence"/>
</dbReference>